<evidence type="ECO:0000313" key="7">
    <source>
        <dbReference type="EMBL" id="NVN31479.1"/>
    </source>
</evidence>
<dbReference type="Proteomes" id="UP000557688">
    <property type="component" value="Unassembled WGS sequence"/>
</dbReference>
<comment type="similarity">
    <text evidence="1 5">Belongs to the glutathione peroxidase family.</text>
</comment>
<evidence type="ECO:0000256" key="4">
    <source>
        <dbReference type="PIRSR" id="PIRSR000303-1"/>
    </source>
</evidence>
<evidence type="ECO:0000256" key="1">
    <source>
        <dbReference type="ARBA" id="ARBA00006926"/>
    </source>
</evidence>
<organism evidence="6 8">
    <name type="scientific">Endobacter medicaginis</name>
    <dbReference type="NCBI Taxonomy" id="1181271"/>
    <lineage>
        <taxon>Bacteria</taxon>
        <taxon>Pseudomonadati</taxon>
        <taxon>Pseudomonadota</taxon>
        <taxon>Alphaproteobacteria</taxon>
        <taxon>Acetobacterales</taxon>
        <taxon>Acetobacteraceae</taxon>
        <taxon>Endobacter</taxon>
    </lineage>
</organism>
<evidence type="ECO:0000256" key="2">
    <source>
        <dbReference type="ARBA" id="ARBA00022559"/>
    </source>
</evidence>
<dbReference type="GO" id="GO:0034599">
    <property type="term" value="P:cellular response to oxidative stress"/>
    <property type="evidence" value="ECO:0007669"/>
    <property type="project" value="TreeGrafter"/>
</dbReference>
<dbReference type="AlphaFoldDB" id="A0A839V1J1"/>
<accession>A0A839V1J1</accession>
<keyword evidence="3 5" id="KW-0560">Oxidoreductase</keyword>
<dbReference type="PROSITE" id="PS51355">
    <property type="entry name" value="GLUTATHIONE_PEROXID_3"/>
    <property type="match status" value="1"/>
</dbReference>
<evidence type="ECO:0000313" key="6">
    <source>
        <dbReference type="EMBL" id="MBB3174394.1"/>
    </source>
</evidence>
<dbReference type="PIRSF" id="PIRSF000303">
    <property type="entry name" value="Glutathion_perox"/>
    <property type="match status" value="1"/>
</dbReference>
<dbReference type="PANTHER" id="PTHR11592">
    <property type="entry name" value="GLUTATHIONE PEROXIDASE"/>
    <property type="match status" value="1"/>
</dbReference>
<evidence type="ECO:0000313" key="9">
    <source>
        <dbReference type="Proteomes" id="UP000565205"/>
    </source>
</evidence>
<dbReference type="PROSITE" id="PS00460">
    <property type="entry name" value="GLUTATHIONE_PEROXID_1"/>
    <property type="match status" value="1"/>
</dbReference>
<gene>
    <name evidence="6" type="ORF">FHR90_002235</name>
    <name evidence="7" type="ORF">HUK83_14220</name>
</gene>
<dbReference type="InterPro" id="IPR000889">
    <property type="entry name" value="Glutathione_peroxidase"/>
</dbReference>
<protein>
    <recommendedName>
        <fullName evidence="5">Glutathione peroxidase</fullName>
    </recommendedName>
</protein>
<dbReference type="EMBL" id="JACHXV010000007">
    <property type="protein sequence ID" value="MBB3174394.1"/>
    <property type="molecule type" value="Genomic_DNA"/>
</dbReference>
<dbReference type="EMBL" id="JABXXQ010000387">
    <property type="protein sequence ID" value="NVN31479.1"/>
    <property type="molecule type" value="Genomic_DNA"/>
</dbReference>
<evidence type="ECO:0000256" key="5">
    <source>
        <dbReference type="RuleBase" id="RU000499"/>
    </source>
</evidence>
<feature type="active site" evidence="4">
    <location>
        <position position="37"/>
    </location>
</feature>
<evidence type="ECO:0000256" key="3">
    <source>
        <dbReference type="ARBA" id="ARBA00023002"/>
    </source>
</evidence>
<dbReference type="SUPFAM" id="SSF52833">
    <property type="entry name" value="Thioredoxin-like"/>
    <property type="match status" value="1"/>
</dbReference>
<dbReference type="Gene3D" id="3.40.30.10">
    <property type="entry name" value="Glutaredoxin"/>
    <property type="match status" value="1"/>
</dbReference>
<dbReference type="PANTHER" id="PTHR11592:SF78">
    <property type="entry name" value="GLUTATHIONE PEROXIDASE"/>
    <property type="match status" value="1"/>
</dbReference>
<dbReference type="GO" id="GO:0004601">
    <property type="term" value="F:peroxidase activity"/>
    <property type="evidence" value="ECO:0007669"/>
    <property type="project" value="UniProtKB-KW"/>
</dbReference>
<evidence type="ECO:0000313" key="8">
    <source>
        <dbReference type="Proteomes" id="UP000557688"/>
    </source>
</evidence>
<dbReference type="InterPro" id="IPR029759">
    <property type="entry name" value="GPX_AS"/>
</dbReference>
<dbReference type="PRINTS" id="PR01011">
    <property type="entry name" value="GLUTPROXDASE"/>
</dbReference>
<dbReference type="CDD" id="cd00340">
    <property type="entry name" value="GSH_Peroxidase"/>
    <property type="match status" value="1"/>
</dbReference>
<keyword evidence="8" id="KW-1185">Reference proteome</keyword>
<reference evidence="7 9" key="1">
    <citation type="submission" date="2020-06" db="EMBL/GenBank/DDBJ databases">
        <title>Description of novel acetic acid bacteria.</title>
        <authorList>
            <person name="Sombolestani A."/>
        </authorList>
    </citation>
    <scope>NUCLEOTIDE SEQUENCE [LARGE SCALE GENOMIC DNA]</scope>
    <source>
        <strain evidence="7 9">LMG 26838</strain>
    </source>
</reference>
<sequence length="161" mass="18361">MASRIYDFSLRTSRGEELPLSRFEGRPLLIVNTASKCGFTPQFEGLQEIYTRYRDRGLEVIGIPSGDFGNQELDDNAAIGAFCHRNYGVSFTIAEKSRVRDPGAIPLFAWLARQGGLLARPRWNFYKYLVDRSGLLEGWYSSLTKPTSRRMDAAMLRLVWE</sequence>
<dbReference type="Pfam" id="PF00255">
    <property type="entry name" value="GSHPx"/>
    <property type="match status" value="1"/>
</dbReference>
<dbReference type="Proteomes" id="UP000565205">
    <property type="component" value="Unassembled WGS sequence"/>
</dbReference>
<dbReference type="RefSeq" id="WP_176625814.1">
    <property type="nucleotide sequence ID" value="NZ_JABXXQ010000387.1"/>
</dbReference>
<comment type="caution">
    <text evidence="6">The sequence shown here is derived from an EMBL/GenBank/DDBJ whole genome shotgun (WGS) entry which is preliminary data.</text>
</comment>
<proteinExistence type="inferred from homology"/>
<dbReference type="InterPro" id="IPR036249">
    <property type="entry name" value="Thioredoxin-like_sf"/>
</dbReference>
<keyword evidence="2 5" id="KW-0575">Peroxidase</keyword>
<name>A0A839V1J1_9PROT</name>
<reference evidence="6 8" key="2">
    <citation type="submission" date="2020-08" db="EMBL/GenBank/DDBJ databases">
        <title>Genomic Encyclopedia of Type Strains, Phase III (KMG-III): the genomes of soil and plant-associated and newly described type strains.</title>
        <authorList>
            <person name="Whitman W."/>
        </authorList>
    </citation>
    <scope>NUCLEOTIDE SEQUENCE [LARGE SCALE GENOMIC DNA]</scope>
    <source>
        <strain evidence="6 8">CECT 8088</strain>
    </source>
</reference>